<evidence type="ECO:0000256" key="2">
    <source>
        <dbReference type="ARBA" id="ARBA00004651"/>
    </source>
</evidence>
<name>A0ABX7Q8M5_9BACT</name>
<evidence type="ECO:0000256" key="12">
    <source>
        <dbReference type="ARBA" id="ARBA00022695"/>
    </source>
</evidence>
<evidence type="ECO:0000256" key="18">
    <source>
        <dbReference type="RuleBase" id="RU003938"/>
    </source>
</evidence>
<keyword evidence="14" id="KW-0443">Lipid metabolism</keyword>
<dbReference type="GO" id="GO:0016779">
    <property type="term" value="F:nucleotidyltransferase activity"/>
    <property type="evidence" value="ECO:0007669"/>
    <property type="project" value="UniProtKB-KW"/>
</dbReference>
<keyword evidence="10 18" id="KW-0808">Transferase</keyword>
<reference evidence="20 21" key="1">
    <citation type="submission" date="2021-03" db="EMBL/GenBank/DDBJ databases">
        <title>Geobacter metallireducens gen. nov. sp. nov., a microorganism capable of coupling the complete oxidation of organic compounds to the reduction of iron and other metals.</title>
        <authorList>
            <person name="Li Y."/>
        </authorList>
    </citation>
    <scope>NUCLEOTIDE SEQUENCE [LARGE SCALE GENOMIC DNA]</scope>
    <source>
        <strain evidence="20 21">Jerry-YX</strain>
    </source>
</reference>
<keyword evidence="13 19" id="KW-1133">Transmembrane helix</keyword>
<comment type="similarity">
    <text evidence="5 18">Belongs to the CDS family.</text>
</comment>
<evidence type="ECO:0000256" key="5">
    <source>
        <dbReference type="ARBA" id="ARBA00010185"/>
    </source>
</evidence>
<dbReference type="EC" id="2.7.7.41" evidence="6 18"/>
<evidence type="ECO:0000256" key="11">
    <source>
        <dbReference type="ARBA" id="ARBA00022692"/>
    </source>
</evidence>
<keyword evidence="16" id="KW-0594">Phospholipid biosynthesis</keyword>
<dbReference type="InterPro" id="IPR000374">
    <property type="entry name" value="PC_trans"/>
</dbReference>
<keyword evidence="8" id="KW-1003">Cell membrane</keyword>
<feature type="transmembrane region" description="Helical" evidence="19">
    <location>
        <begin position="85"/>
        <end position="103"/>
    </location>
</feature>
<dbReference type="EMBL" id="CP071382">
    <property type="protein sequence ID" value="QSV47408.1"/>
    <property type="molecule type" value="Genomic_DNA"/>
</dbReference>
<evidence type="ECO:0000256" key="17">
    <source>
        <dbReference type="ARBA" id="ARBA00023264"/>
    </source>
</evidence>
<evidence type="ECO:0000256" key="15">
    <source>
        <dbReference type="ARBA" id="ARBA00023136"/>
    </source>
</evidence>
<accession>A0ABX7Q8M5</accession>
<sequence length="276" mass="29697">MKRLLTGAIALPLLILFILKAGVISFTCFVSLVALLGLGEYYRMALPERKIPGFVASLAGALAMFLFVSPDFLQRFIPRDGGNGVLFLPLTVVFLAVAIYLLFSIRDIRQSAAEAALFWFGFAYVPLLLSHLVLLRGLPNGIEWVFLMLLIVMSGDTAAYYVGSSIGKRKLYPIVSPNKSVEGAVGGLCGSLAGTLIAKFTFFPELTGVDCVVTALVVGACGQIGDLFESLLKRSFGVKDSGVIIPGHGGILDRLDSILFAAPALYYYAYLVVIVR</sequence>
<comment type="pathway">
    <text evidence="3 18">Phospholipid metabolism; CDP-diacylglycerol biosynthesis; CDP-diacylglycerol from sn-glycerol 3-phosphate: step 3/3.</text>
</comment>
<keyword evidence="21" id="KW-1185">Reference proteome</keyword>
<gene>
    <name evidence="20" type="ORF">JZM60_11565</name>
</gene>
<comment type="subcellular location">
    <subcellularLocation>
        <location evidence="2">Cell membrane</location>
        <topology evidence="2">Multi-pass membrane protein</topology>
    </subcellularLocation>
</comment>
<feature type="transmembrane region" description="Helical" evidence="19">
    <location>
        <begin position="12"/>
        <end position="39"/>
    </location>
</feature>
<evidence type="ECO:0000256" key="9">
    <source>
        <dbReference type="ARBA" id="ARBA00022516"/>
    </source>
</evidence>
<evidence type="ECO:0000256" key="3">
    <source>
        <dbReference type="ARBA" id="ARBA00005119"/>
    </source>
</evidence>
<keyword evidence="11 18" id="KW-0812">Transmembrane</keyword>
<dbReference type="PANTHER" id="PTHR46382:SF1">
    <property type="entry name" value="PHOSPHATIDATE CYTIDYLYLTRANSFERASE"/>
    <property type="match status" value="1"/>
</dbReference>
<evidence type="ECO:0000256" key="7">
    <source>
        <dbReference type="ARBA" id="ARBA00019373"/>
    </source>
</evidence>
<keyword evidence="12 18" id="KW-0548">Nucleotidyltransferase</keyword>
<evidence type="ECO:0000256" key="1">
    <source>
        <dbReference type="ARBA" id="ARBA00001698"/>
    </source>
</evidence>
<protein>
    <recommendedName>
        <fullName evidence="7 18">Phosphatidate cytidylyltransferase</fullName>
        <ecNumber evidence="6 18">2.7.7.41</ecNumber>
    </recommendedName>
</protein>
<dbReference type="Pfam" id="PF01148">
    <property type="entry name" value="CTP_transf_1"/>
    <property type="match status" value="1"/>
</dbReference>
<dbReference type="Proteomes" id="UP000663651">
    <property type="component" value="Chromosome"/>
</dbReference>
<evidence type="ECO:0000256" key="10">
    <source>
        <dbReference type="ARBA" id="ARBA00022679"/>
    </source>
</evidence>
<evidence type="ECO:0000256" key="14">
    <source>
        <dbReference type="ARBA" id="ARBA00023098"/>
    </source>
</evidence>
<evidence type="ECO:0000256" key="16">
    <source>
        <dbReference type="ARBA" id="ARBA00023209"/>
    </source>
</evidence>
<proteinExistence type="inferred from homology"/>
<feature type="transmembrane region" description="Helical" evidence="19">
    <location>
        <begin position="51"/>
        <end position="73"/>
    </location>
</feature>
<dbReference type="RefSeq" id="WP_207165580.1">
    <property type="nucleotide sequence ID" value="NZ_CP071382.1"/>
</dbReference>
<organism evidence="20 21">
    <name type="scientific">Geobacter benzoatilyticus</name>
    <dbReference type="NCBI Taxonomy" id="2815309"/>
    <lineage>
        <taxon>Bacteria</taxon>
        <taxon>Pseudomonadati</taxon>
        <taxon>Thermodesulfobacteriota</taxon>
        <taxon>Desulfuromonadia</taxon>
        <taxon>Geobacterales</taxon>
        <taxon>Geobacteraceae</taxon>
        <taxon>Geobacter</taxon>
    </lineage>
</organism>
<evidence type="ECO:0000313" key="21">
    <source>
        <dbReference type="Proteomes" id="UP000663651"/>
    </source>
</evidence>
<evidence type="ECO:0000256" key="8">
    <source>
        <dbReference type="ARBA" id="ARBA00022475"/>
    </source>
</evidence>
<feature type="transmembrane region" description="Helical" evidence="19">
    <location>
        <begin position="144"/>
        <end position="163"/>
    </location>
</feature>
<evidence type="ECO:0000256" key="19">
    <source>
        <dbReference type="SAM" id="Phobius"/>
    </source>
</evidence>
<feature type="transmembrane region" description="Helical" evidence="19">
    <location>
        <begin position="115"/>
        <end position="138"/>
    </location>
</feature>
<keyword evidence="17" id="KW-1208">Phospholipid metabolism</keyword>
<evidence type="ECO:0000256" key="6">
    <source>
        <dbReference type="ARBA" id="ARBA00012487"/>
    </source>
</evidence>
<evidence type="ECO:0000256" key="4">
    <source>
        <dbReference type="ARBA" id="ARBA00005189"/>
    </source>
</evidence>
<dbReference type="PANTHER" id="PTHR46382">
    <property type="entry name" value="PHOSPHATIDATE CYTIDYLYLTRANSFERASE"/>
    <property type="match status" value="1"/>
</dbReference>
<comment type="catalytic activity">
    <reaction evidence="1 18">
        <text>a 1,2-diacyl-sn-glycero-3-phosphate + CTP + H(+) = a CDP-1,2-diacyl-sn-glycerol + diphosphate</text>
        <dbReference type="Rhea" id="RHEA:16229"/>
        <dbReference type="ChEBI" id="CHEBI:15378"/>
        <dbReference type="ChEBI" id="CHEBI:33019"/>
        <dbReference type="ChEBI" id="CHEBI:37563"/>
        <dbReference type="ChEBI" id="CHEBI:58332"/>
        <dbReference type="ChEBI" id="CHEBI:58608"/>
        <dbReference type="EC" id="2.7.7.41"/>
    </reaction>
</comment>
<keyword evidence="15 19" id="KW-0472">Membrane</keyword>
<keyword evidence="9" id="KW-0444">Lipid biosynthesis</keyword>
<evidence type="ECO:0000313" key="20">
    <source>
        <dbReference type="EMBL" id="QSV47408.1"/>
    </source>
</evidence>
<evidence type="ECO:0000256" key="13">
    <source>
        <dbReference type="ARBA" id="ARBA00022989"/>
    </source>
</evidence>
<comment type="pathway">
    <text evidence="4">Lipid metabolism.</text>
</comment>
<dbReference type="PROSITE" id="PS01315">
    <property type="entry name" value="CDS"/>
    <property type="match status" value="1"/>
</dbReference>